<dbReference type="PRINTS" id="PR00344">
    <property type="entry name" value="BCTRLSENSOR"/>
</dbReference>
<organism evidence="4 5">
    <name type="scientific">Carpediemonas membranifera</name>
    <dbReference type="NCBI Taxonomy" id="201153"/>
    <lineage>
        <taxon>Eukaryota</taxon>
        <taxon>Metamonada</taxon>
        <taxon>Carpediemonas-like organisms</taxon>
        <taxon>Carpediemonas</taxon>
    </lineage>
</organism>
<dbReference type="Pfam" id="PF02518">
    <property type="entry name" value="HATPase_c"/>
    <property type="match status" value="1"/>
</dbReference>
<name>A0A8J6B5R2_9EUKA</name>
<evidence type="ECO:0000259" key="2">
    <source>
        <dbReference type="PROSITE" id="PS50112"/>
    </source>
</evidence>
<keyword evidence="4" id="KW-0808">Transferase</keyword>
<dbReference type="InterPro" id="IPR013655">
    <property type="entry name" value="PAS_fold_3"/>
</dbReference>
<gene>
    <name evidence="4" type="ORF">J8273_7933</name>
</gene>
<dbReference type="InterPro" id="IPR005467">
    <property type="entry name" value="His_kinase_dom"/>
</dbReference>
<reference evidence="4" key="1">
    <citation type="submission" date="2021-05" db="EMBL/GenBank/DDBJ databases">
        <title>A free-living protist that lacks canonical eukaryotic 1 DNA replication and segregation systems.</title>
        <authorList>
            <person name="Salas-Leiva D.E."/>
            <person name="Tromer E.C."/>
            <person name="Curtis B.A."/>
            <person name="Jerlstrom-Hultqvist J."/>
            <person name="Kolisko M."/>
            <person name="Yi Z."/>
            <person name="Salas-Leiva J.S."/>
            <person name="Gallot-Lavallee L."/>
            <person name="Kops G.J.P.L."/>
            <person name="Archibald J.M."/>
            <person name="Simpson A.G.B."/>
            <person name="Roger A.J."/>
        </authorList>
    </citation>
    <scope>NUCLEOTIDE SEQUENCE</scope>
    <source>
        <strain evidence="4">BICM</strain>
    </source>
</reference>
<dbReference type="CDD" id="cd00130">
    <property type="entry name" value="PAS"/>
    <property type="match status" value="1"/>
</dbReference>
<evidence type="ECO:0000259" key="1">
    <source>
        <dbReference type="PROSITE" id="PS50109"/>
    </source>
</evidence>
<dbReference type="InterPro" id="IPR036890">
    <property type="entry name" value="HATPase_C_sf"/>
</dbReference>
<dbReference type="PANTHER" id="PTHR43065:SF42">
    <property type="entry name" value="TWO-COMPONENT SENSOR PPRA"/>
    <property type="match status" value="1"/>
</dbReference>
<keyword evidence="4" id="KW-0418">Kinase</keyword>
<dbReference type="InterPro" id="IPR001610">
    <property type="entry name" value="PAC"/>
</dbReference>
<dbReference type="InterPro" id="IPR003594">
    <property type="entry name" value="HATPase_dom"/>
</dbReference>
<sequence length="934" mass="103105">MRHSTKTSFPSGQYCSFKPRTEVASTPEQVLAELAEIEQEIKALTSHVNALKRDEDMIRTSLRSSNVVLCQYTTGGTIVESNPAFRRLYGPAVPAHFLDAISSEHPFAAFSDQRTVDGRPHTVHWVSAARYRRGRLAHAVIIGVEADPPENDVGQVDPLGDVNLLNCMNMFAKEGFWVGLVGPQYRRGILPLFVSRKIEEWWCLPSWTHYTGPSAWLGPIVPAHRGRAAESFLNFVQGRSDEIDVTVRVMCGGSDRWIRGRAMKVDGTGGGHALGTLEDVSAMIAAEEISQGLQLSYSMLERCSDTVVWLADVSRGSYRVLFVNKGWERFTGCPPTTFKAGAIEFCRGFLVPDEADWFVRRLRLFFQGQLPQFNIEHRFRNMVTGQLFHMTTKGTLVRDSAGRPSLAVIIGTDVTELVAARHRLRQTNRMFEHMSGTVADVFFIADFPPNVNEVMFGGDMPAWKPLRFISHATSDLFSMAPETIQYHPGLLQEYVAEQDFPVILATVLSFLHQCTTEPASARLEFMFAAHVAGGVKHILVRAKPTVSLRGAAAGLVGSFVDVSDLVETQQRLATSMRHFDLISDNMTTIYYLMDQMAGQPHFRVLYINKHYETLTGRTREALYRRGSDEWWDLVHPEDRDTARSMFARDSGLRRYRLLLDGGRVCHIQSQRVEVRHTNGMCRTAGFINDISEIIEAQQRKSDAQAQLYRAQKLESLGVLAAGVSHDFGNLTAVMMGDADMALEMLAPGDPVRVLLDSIVGAASRASRFTQELLAYSGKGQFAVVPINLTAMARAMADIIQASLPPNVTVNWKLSRESTLPAVKGDPSQLQQVLSNIVANAVEAIGTSPGSLTISTGHCGMHWVYMAVADTGCGMGEAVRQHVFDPFFSTKLPGARGLGMAAVKGIVDCHGGAIELRSALGEGTVLTVRFPAIVR</sequence>
<proteinExistence type="predicted"/>
<dbReference type="Gene3D" id="1.10.287.130">
    <property type="match status" value="1"/>
</dbReference>
<dbReference type="SMART" id="SM00086">
    <property type="entry name" value="PAC"/>
    <property type="match status" value="3"/>
</dbReference>
<keyword evidence="5" id="KW-1185">Reference proteome</keyword>
<feature type="domain" description="PAC" evidence="3">
    <location>
        <begin position="373"/>
        <end position="426"/>
    </location>
</feature>
<evidence type="ECO:0000313" key="5">
    <source>
        <dbReference type="Proteomes" id="UP000717585"/>
    </source>
</evidence>
<dbReference type="SUPFAM" id="SSF55785">
    <property type="entry name" value="PYP-like sensor domain (PAS domain)"/>
    <property type="match status" value="3"/>
</dbReference>
<dbReference type="PROSITE" id="PS50112">
    <property type="entry name" value="PAS"/>
    <property type="match status" value="1"/>
</dbReference>
<dbReference type="PROSITE" id="PS50113">
    <property type="entry name" value="PAC"/>
    <property type="match status" value="2"/>
</dbReference>
<comment type="caution">
    <text evidence="4">The sequence shown here is derived from an EMBL/GenBank/DDBJ whole genome shotgun (WGS) entry which is preliminary data.</text>
</comment>
<dbReference type="InterPro" id="IPR004358">
    <property type="entry name" value="Sig_transdc_His_kin-like_C"/>
</dbReference>
<dbReference type="SMART" id="SM00091">
    <property type="entry name" value="PAS"/>
    <property type="match status" value="2"/>
</dbReference>
<evidence type="ECO:0000313" key="4">
    <source>
        <dbReference type="EMBL" id="KAG9390582.1"/>
    </source>
</evidence>
<dbReference type="InterPro" id="IPR036097">
    <property type="entry name" value="HisK_dim/P_sf"/>
</dbReference>
<dbReference type="PROSITE" id="PS50109">
    <property type="entry name" value="HIS_KIN"/>
    <property type="match status" value="1"/>
</dbReference>
<dbReference type="GO" id="GO:0000155">
    <property type="term" value="F:phosphorelay sensor kinase activity"/>
    <property type="evidence" value="ECO:0007669"/>
    <property type="project" value="InterPro"/>
</dbReference>
<feature type="domain" description="PAS" evidence="2">
    <location>
        <begin position="575"/>
        <end position="662"/>
    </location>
</feature>
<feature type="domain" description="Histidine kinase" evidence="1">
    <location>
        <begin position="722"/>
        <end position="933"/>
    </location>
</feature>
<dbReference type="OrthoDB" id="60033at2759"/>
<dbReference type="NCBIfam" id="TIGR00229">
    <property type="entry name" value="sensory_box"/>
    <property type="match status" value="1"/>
</dbReference>
<evidence type="ECO:0000259" key="3">
    <source>
        <dbReference type="PROSITE" id="PS50113"/>
    </source>
</evidence>
<dbReference type="InterPro" id="IPR035965">
    <property type="entry name" value="PAS-like_dom_sf"/>
</dbReference>
<feature type="domain" description="PAC" evidence="3">
    <location>
        <begin position="521"/>
        <end position="574"/>
    </location>
</feature>
<dbReference type="InterPro" id="IPR000700">
    <property type="entry name" value="PAS-assoc_C"/>
</dbReference>
<dbReference type="SUPFAM" id="SSF47384">
    <property type="entry name" value="Homodimeric domain of signal transducing histidine kinase"/>
    <property type="match status" value="1"/>
</dbReference>
<dbReference type="AlphaFoldDB" id="A0A8J6B5R2"/>
<accession>A0A8J6B5R2</accession>
<dbReference type="EMBL" id="JAHDYR010000064">
    <property type="protein sequence ID" value="KAG9390582.1"/>
    <property type="molecule type" value="Genomic_DNA"/>
</dbReference>
<dbReference type="SUPFAM" id="SSF55874">
    <property type="entry name" value="ATPase domain of HSP90 chaperone/DNA topoisomerase II/histidine kinase"/>
    <property type="match status" value="1"/>
</dbReference>
<dbReference type="Gene3D" id="3.30.565.10">
    <property type="entry name" value="Histidine kinase-like ATPase, C-terminal domain"/>
    <property type="match status" value="1"/>
</dbReference>
<dbReference type="InterPro" id="IPR000014">
    <property type="entry name" value="PAS"/>
</dbReference>
<dbReference type="SMART" id="SM00387">
    <property type="entry name" value="HATPase_c"/>
    <property type="match status" value="1"/>
</dbReference>
<dbReference type="Proteomes" id="UP000717585">
    <property type="component" value="Unassembled WGS sequence"/>
</dbReference>
<protein>
    <submittedName>
        <fullName evidence="4">Histidine kinase-, DNA gyrase B-, and HSP90-like ATPase</fullName>
    </submittedName>
</protein>
<dbReference type="Gene3D" id="3.30.450.20">
    <property type="entry name" value="PAS domain"/>
    <property type="match status" value="2"/>
</dbReference>
<dbReference type="Pfam" id="PF08447">
    <property type="entry name" value="PAS_3"/>
    <property type="match status" value="2"/>
</dbReference>
<dbReference type="PANTHER" id="PTHR43065">
    <property type="entry name" value="SENSOR HISTIDINE KINASE"/>
    <property type="match status" value="1"/>
</dbReference>